<evidence type="ECO:0000313" key="1">
    <source>
        <dbReference type="EMBL" id="SDO51473.1"/>
    </source>
</evidence>
<dbReference type="RefSeq" id="WP_143005813.1">
    <property type="nucleotide sequence ID" value="NZ_FNIW01000023.1"/>
</dbReference>
<dbReference type="Proteomes" id="UP000199134">
    <property type="component" value="Unassembled WGS sequence"/>
</dbReference>
<sequence>MKQNRFFTFRVLLACHNIRSTTQIGTKTTVDITLLLDNDAINVDKIKTNKSNVTDVLLDHRTLYKDGQRQRRLGGKVQKVL</sequence>
<name>A0A1H0K6R2_9BACT</name>
<proteinExistence type="predicted"/>
<evidence type="ECO:0000313" key="2">
    <source>
        <dbReference type="Proteomes" id="UP000199134"/>
    </source>
</evidence>
<organism evidence="1 2">
    <name type="scientific">Prevotella communis</name>
    <dbReference type="NCBI Taxonomy" id="2913614"/>
    <lineage>
        <taxon>Bacteria</taxon>
        <taxon>Pseudomonadati</taxon>
        <taxon>Bacteroidota</taxon>
        <taxon>Bacteroidia</taxon>
        <taxon>Bacteroidales</taxon>
        <taxon>Prevotellaceae</taxon>
        <taxon>Prevotella</taxon>
    </lineage>
</organism>
<gene>
    <name evidence="1" type="ORF">SAMN04487900_12345</name>
</gene>
<protein>
    <submittedName>
        <fullName evidence="1">Uncharacterized protein</fullName>
    </submittedName>
</protein>
<dbReference type="AlphaFoldDB" id="A0A1H0K6R2"/>
<accession>A0A1H0K6R2</accession>
<dbReference type="EMBL" id="FNIW01000023">
    <property type="protein sequence ID" value="SDO51473.1"/>
    <property type="molecule type" value="Genomic_DNA"/>
</dbReference>
<comment type="caution">
    <text evidence="1">The sequence shown here is derived from an EMBL/GenBank/DDBJ whole genome shotgun (WGS) entry which is preliminary data.</text>
</comment>
<reference evidence="2" key="1">
    <citation type="submission" date="2016-10" db="EMBL/GenBank/DDBJ databases">
        <authorList>
            <person name="de Groot N.N."/>
        </authorList>
    </citation>
    <scope>NUCLEOTIDE SEQUENCE [LARGE SCALE GENOMIC DNA]</scope>
    <source>
        <strain evidence="2">BP1-145</strain>
    </source>
</reference>